<evidence type="ECO:0000313" key="11">
    <source>
        <dbReference type="EMBL" id="KAF2483138.1"/>
    </source>
</evidence>
<keyword evidence="6" id="KW-0804">Transcription</keyword>
<evidence type="ECO:0000256" key="8">
    <source>
        <dbReference type="ARBA" id="ARBA00037990"/>
    </source>
</evidence>
<dbReference type="Gene3D" id="4.10.240.10">
    <property type="entry name" value="Zn(2)-C6 fungal-type DNA-binding domain"/>
    <property type="match status" value="1"/>
</dbReference>
<dbReference type="GO" id="GO:0000981">
    <property type="term" value="F:DNA-binding transcription factor activity, RNA polymerase II-specific"/>
    <property type="evidence" value="ECO:0007669"/>
    <property type="project" value="InterPro"/>
</dbReference>
<dbReference type="CDD" id="cd12148">
    <property type="entry name" value="fungal_TF_MHR"/>
    <property type="match status" value="1"/>
</dbReference>
<dbReference type="SUPFAM" id="SSF57701">
    <property type="entry name" value="Zn2/Cys6 DNA-binding domain"/>
    <property type="match status" value="1"/>
</dbReference>
<keyword evidence="5" id="KW-0010">Activator</keyword>
<keyword evidence="1" id="KW-0479">Metal-binding</keyword>
<gene>
    <name evidence="11" type="ORF">BDY17DRAFT_316656</name>
</gene>
<dbReference type="InterPro" id="IPR007219">
    <property type="entry name" value="XnlR_reg_dom"/>
</dbReference>
<evidence type="ECO:0000256" key="5">
    <source>
        <dbReference type="ARBA" id="ARBA00023159"/>
    </source>
</evidence>
<dbReference type="SMART" id="SM00066">
    <property type="entry name" value="GAL4"/>
    <property type="match status" value="1"/>
</dbReference>
<dbReference type="RefSeq" id="XP_033589708.1">
    <property type="nucleotide sequence ID" value="XM_033736026.1"/>
</dbReference>
<dbReference type="FunFam" id="4.10.240.10:FF:000004">
    <property type="entry name" value="Xylanolytic transcriptional activator XlnR"/>
    <property type="match status" value="1"/>
</dbReference>
<dbReference type="InterPro" id="IPR001138">
    <property type="entry name" value="Zn2Cys6_DnaBD"/>
</dbReference>
<reference evidence="11" key="1">
    <citation type="journal article" date="2020" name="Stud. Mycol.">
        <title>101 Dothideomycetes genomes: a test case for predicting lifestyles and emergence of pathogens.</title>
        <authorList>
            <person name="Haridas S."/>
            <person name="Albert R."/>
            <person name="Binder M."/>
            <person name="Bloem J."/>
            <person name="Labutti K."/>
            <person name="Salamov A."/>
            <person name="Andreopoulos B."/>
            <person name="Baker S."/>
            <person name="Barry K."/>
            <person name="Bills G."/>
            <person name="Bluhm B."/>
            <person name="Cannon C."/>
            <person name="Castanera R."/>
            <person name="Culley D."/>
            <person name="Daum C."/>
            <person name="Ezra D."/>
            <person name="Gonzalez J."/>
            <person name="Henrissat B."/>
            <person name="Kuo A."/>
            <person name="Liang C."/>
            <person name="Lipzen A."/>
            <person name="Lutzoni F."/>
            <person name="Magnuson J."/>
            <person name="Mondo S."/>
            <person name="Nolan M."/>
            <person name="Ohm R."/>
            <person name="Pangilinan J."/>
            <person name="Park H.-J."/>
            <person name="Ramirez L."/>
            <person name="Alfaro M."/>
            <person name="Sun H."/>
            <person name="Tritt A."/>
            <person name="Yoshinaga Y."/>
            <person name="Zwiers L.-H."/>
            <person name="Turgeon B."/>
            <person name="Goodwin S."/>
            <person name="Spatafora J."/>
            <person name="Crous P."/>
            <person name="Grigoriev I."/>
        </authorList>
    </citation>
    <scope>NUCLEOTIDE SEQUENCE</scope>
    <source>
        <strain evidence="11">CBS 113389</strain>
    </source>
</reference>
<accession>A0A6A6PSR4</accession>
<dbReference type="PROSITE" id="PS50048">
    <property type="entry name" value="ZN2_CY6_FUNGAL_2"/>
    <property type="match status" value="1"/>
</dbReference>
<evidence type="ECO:0000313" key="12">
    <source>
        <dbReference type="Proteomes" id="UP000799767"/>
    </source>
</evidence>
<keyword evidence="12" id="KW-1185">Reference proteome</keyword>
<dbReference type="EMBL" id="MU001635">
    <property type="protein sequence ID" value="KAF2483138.1"/>
    <property type="molecule type" value="Genomic_DNA"/>
</dbReference>
<comment type="similarity">
    <text evidence="8">Belongs to the xlnR/xlr1 family.</text>
</comment>
<dbReference type="GO" id="GO:0003677">
    <property type="term" value="F:DNA binding"/>
    <property type="evidence" value="ECO:0007669"/>
    <property type="project" value="UniProtKB-KW"/>
</dbReference>
<dbReference type="AlphaFoldDB" id="A0A6A6PSR4"/>
<organism evidence="11 12">
    <name type="scientific">Neohortaea acidophila</name>
    <dbReference type="NCBI Taxonomy" id="245834"/>
    <lineage>
        <taxon>Eukaryota</taxon>
        <taxon>Fungi</taxon>
        <taxon>Dikarya</taxon>
        <taxon>Ascomycota</taxon>
        <taxon>Pezizomycotina</taxon>
        <taxon>Dothideomycetes</taxon>
        <taxon>Dothideomycetidae</taxon>
        <taxon>Mycosphaerellales</taxon>
        <taxon>Teratosphaeriaceae</taxon>
        <taxon>Neohortaea</taxon>
    </lineage>
</organism>
<keyword evidence="2" id="KW-0862">Zinc</keyword>
<dbReference type="InterPro" id="IPR036864">
    <property type="entry name" value="Zn2-C6_fun-type_DNA-bd_sf"/>
</dbReference>
<feature type="compositionally biased region" description="Polar residues" evidence="9">
    <location>
        <begin position="24"/>
        <end position="34"/>
    </location>
</feature>
<dbReference type="OrthoDB" id="5365785at2759"/>
<sequence>MLSEPMHPFGHDYRTGGGGGMSQWYGTQNSSSLHAASHPFVPSSPAQQQQQQQQQPGASGGEQPVRRRISRACDQCNQLRTKCDGQQPCSHCDEFGLTCEYARARKKRGKASRKDIAAQQAAAAAAAGGGADARTAAGDETTSPLKADDETICLSRARPASTRTTPPIRVVFAALAMSRSTTRPSEHPPLPGSHINQYGGEHLGFHHNNSQRGGYMGYPYRSGESPLSGGGVLDQSPIANPSSWMSLPVPTAPLYSAQPRHSSPRGLRYTVLRPLLPFIGSIIPTALACDLLELYFTTTTSVFMHPQSPYVTGFVFRKASFLRQSNPRVCSPALLSSMLWIAAQTSDSPFLTSPPSARGRVCQKLLELTIGLLKPLIHTPPDAMYGHSANSGVSAVALGGLGVPLPAQTPQVEDGGPGATGSLDDVMTYAHLATVVSASEYKAASLRWWNAAWSLARELKLGRELPPAPEPSEVSGMREESVEAGSMDGHHPRTNDKMSQMQQQEEREERRRIWWLLYCVDRHLSLCYNKPLALLDVECSELMQPENEVVWQAGEFYMRDSAEPDYRRRRGPPFECTGHGIFGYFLPLMTILGELVELKQARNHPRFGLHFQNSLDWTGQINEITQQLDSFGQSLKAFEEQQGAAQLERTYSHESAALGIDGAHGGIDRRSPPQPTGQQMTESMHQTKIAVAYGTYLMHTMHILLNGKWDPISLLDDNDLWISSQSFVSATGHAVAASEALNDVLDYDPDLSVMPWFFGIYLLQGSFLLMLIADKLQADAGPSVVKACETIVRAHEACVVTLNTEYQRNFRKVMRSALAQVKGRMSEDFGEQQKRRREVLSLYRWTGDGTGLAL</sequence>
<evidence type="ECO:0000256" key="4">
    <source>
        <dbReference type="ARBA" id="ARBA00023125"/>
    </source>
</evidence>
<dbReference type="GO" id="GO:0008270">
    <property type="term" value="F:zinc ion binding"/>
    <property type="evidence" value="ECO:0007669"/>
    <property type="project" value="InterPro"/>
</dbReference>
<dbReference type="PANTHER" id="PTHR47663:SF1">
    <property type="entry name" value="XYLANOLYTIC TRANSCRIPTIONAL ACTIVATOR XLNR-RELATED"/>
    <property type="match status" value="1"/>
</dbReference>
<dbReference type="Proteomes" id="UP000799767">
    <property type="component" value="Unassembled WGS sequence"/>
</dbReference>
<proteinExistence type="inferred from homology"/>
<name>A0A6A6PSR4_9PEZI</name>
<evidence type="ECO:0000259" key="10">
    <source>
        <dbReference type="PROSITE" id="PS50048"/>
    </source>
</evidence>
<keyword evidence="3" id="KW-0805">Transcription regulation</keyword>
<dbReference type="CDD" id="cd00067">
    <property type="entry name" value="GAL4"/>
    <property type="match status" value="1"/>
</dbReference>
<evidence type="ECO:0000256" key="6">
    <source>
        <dbReference type="ARBA" id="ARBA00023163"/>
    </source>
</evidence>
<evidence type="ECO:0000256" key="2">
    <source>
        <dbReference type="ARBA" id="ARBA00022833"/>
    </source>
</evidence>
<evidence type="ECO:0000256" key="1">
    <source>
        <dbReference type="ARBA" id="ARBA00022723"/>
    </source>
</evidence>
<dbReference type="GeneID" id="54477028"/>
<dbReference type="Pfam" id="PF00172">
    <property type="entry name" value="Zn_clus"/>
    <property type="match status" value="1"/>
</dbReference>
<feature type="region of interest" description="Disordered" evidence="9">
    <location>
        <begin position="1"/>
        <end position="66"/>
    </location>
</feature>
<keyword evidence="7" id="KW-0539">Nucleus</keyword>
<protein>
    <submittedName>
        <fullName evidence="11">Fungal-specific transcription factor domain-containing protein</fullName>
    </submittedName>
</protein>
<keyword evidence="4" id="KW-0238">DNA-binding</keyword>
<evidence type="ECO:0000256" key="7">
    <source>
        <dbReference type="ARBA" id="ARBA00023242"/>
    </source>
</evidence>
<dbReference type="SMART" id="SM00906">
    <property type="entry name" value="Fungal_trans"/>
    <property type="match status" value="1"/>
</dbReference>
<feature type="region of interest" description="Disordered" evidence="9">
    <location>
        <begin position="464"/>
        <end position="504"/>
    </location>
</feature>
<dbReference type="GO" id="GO:0006351">
    <property type="term" value="P:DNA-templated transcription"/>
    <property type="evidence" value="ECO:0007669"/>
    <property type="project" value="InterPro"/>
</dbReference>
<dbReference type="InterPro" id="IPR051439">
    <property type="entry name" value="XlnR/Xlr1"/>
</dbReference>
<dbReference type="Pfam" id="PF04082">
    <property type="entry name" value="Fungal_trans"/>
    <property type="match status" value="1"/>
</dbReference>
<evidence type="ECO:0000256" key="9">
    <source>
        <dbReference type="SAM" id="MobiDB-lite"/>
    </source>
</evidence>
<feature type="domain" description="Zn(2)-C6 fungal-type" evidence="10">
    <location>
        <begin position="72"/>
        <end position="101"/>
    </location>
</feature>
<dbReference type="PANTHER" id="PTHR47663">
    <property type="entry name" value="XYLANOLYTIC TRANSCRIPTIONAL ACTIVATOR XLNR-RELATED"/>
    <property type="match status" value="1"/>
</dbReference>
<evidence type="ECO:0000256" key="3">
    <source>
        <dbReference type="ARBA" id="ARBA00023015"/>
    </source>
</evidence>